<keyword evidence="1" id="KW-0472">Membrane</keyword>
<comment type="caution">
    <text evidence="2">The sequence shown here is derived from an EMBL/GenBank/DDBJ whole genome shotgun (WGS) entry which is preliminary data.</text>
</comment>
<evidence type="ECO:0000313" key="2">
    <source>
        <dbReference type="EMBL" id="MBU3804876.1"/>
    </source>
</evidence>
<proteinExistence type="predicted"/>
<evidence type="ECO:0000313" key="3">
    <source>
        <dbReference type="Proteomes" id="UP000824229"/>
    </source>
</evidence>
<dbReference type="EMBL" id="JAHLFQ010000209">
    <property type="protein sequence ID" value="MBU3804876.1"/>
    <property type="molecule type" value="Genomic_DNA"/>
</dbReference>
<keyword evidence="1" id="KW-1133">Transmembrane helix</keyword>
<organism evidence="2 3">
    <name type="scientific">Candidatus Cellulosilyticum pullistercoris</name>
    <dbReference type="NCBI Taxonomy" id="2838521"/>
    <lineage>
        <taxon>Bacteria</taxon>
        <taxon>Bacillati</taxon>
        <taxon>Bacillota</taxon>
        <taxon>Clostridia</taxon>
        <taxon>Lachnospirales</taxon>
        <taxon>Cellulosilyticaceae</taxon>
        <taxon>Cellulosilyticum</taxon>
    </lineage>
</organism>
<dbReference type="Proteomes" id="UP000824229">
    <property type="component" value="Unassembled WGS sequence"/>
</dbReference>
<protein>
    <submittedName>
        <fullName evidence="2">DUF1294 domain-containing protein</fullName>
    </submittedName>
</protein>
<gene>
    <name evidence="2" type="ORF">H9872_09005</name>
</gene>
<feature type="transmembrane region" description="Helical" evidence="1">
    <location>
        <begin position="55"/>
        <end position="78"/>
    </location>
</feature>
<dbReference type="Pfam" id="PF06961">
    <property type="entry name" value="DUF1294"/>
    <property type="match status" value="1"/>
</dbReference>
<sequence>MNLIGYISMWSDKRRAITGKYRISEKTLFSIALLGGSLGSILGMNQFRHKTKHWYFKYGMPLILIIQVILLGCIIKFWQQI</sequence>
<dbReference type="InterPro" id="IPR010718">
    <property type="entry name" value="DUF1294"/>
</dbReference>
<reference evidence="2" key="2">
    <citation type="submission" date="2021-04" db="EMBL/GenBank/DDBJ databases">
        <authorList>
            <person name="Gilroy R."/>
        </authorList>
    </citation>
    <scope>NUCLEOTIDE SEQUENCE</scope>
    <source>
        <strain evidence="2">B5-657</strain>
    </source>
</reference>
<dbReference type="AlphaFoldDB" id="A0A9E2KDU4"/>
<evidence type="ECO:0000256" key="1">
    <source>
        <dbReference type="SAM" id="Phobius"/>
    </source>
</evidence>
<reference evidence="2" key="1">
    <citation type="journal article" date="2021" name="PeerJ">
        <title>Extensive microbial diversity within the chicken gut microbiome revealed by metagenomics and culture.</title>
        <authorList>
            <person name="Gilroy R."/>
            <person name="Ravi A."/>
            <person name="Getino M."/>
            <person name="Pursley I."/>
            <person name="Horton D.L."/>
            <person name="Alikhan N.F."/>
            <person name="Baker D."/>
            <person name="Gharbi K."/>
            <person name="Hall N."/>
            <person name="Watson M."/>
            <person name="Adriaenssens E.M."/>
            <person name="Foster-Nyarko E."/>
            <person name="Jarju S."/>
            <person name="Secka A."/>
            <person name="Antonio M."/>
            <person name="Oren A."/>
            <person name="Chaudhuri R.R."/>
            <person name="La Ragione R."/>
            <person name="Hildebrand F."/>
            <person name="Pallen M.J."/>
        </authorList>
    </citation>
    <scope>NUCLEOTIDE SEQUENCE</scope>
    <source>
        <strain evidence="2">B5-657</strain>
    </source>
</reference>
<keyword evidence="1" id="KW-0812">Transmembrane</keyword>
<name>A0A9E2KDU4_9FIRM</name>
<accession>A0A9E2KDU4</accession>